<organism evidence="1 2">
    <name type="scientific">Paenibacillus odorifer</name>
    <dbReference type="NCBI Taxonomy" id="189426"/>
    <lineage>
        <taxon>Bacteria</taxon>
        <taxon>Bacillati</taxon>
        <taxon>Bacillota</taxon>
        <taxon>Bacilli</taxon>
        <taxon>Bacillales</taxon>
        <taxon>Paenibacillaceae</taxon>
        <taxon>Paenibacillus</taxon>
    </lineage>
</organism>
<dbReference type="RefSeq" id="WP_076138684.1">
    <property type="nucleotide sequence ID" value="NZ_MPTO01000042.1"/>
</dbReference>
<name>A0AB36J3I8_9BACL</name>
<dbReference type="AlphaFoldDB" id="A0AB36J3I8"/>
<evidence type="ECO:0000313" key="2">
    <source>
        <dbReference type="Proteomes" id="UP000187323"/>
    </source>
</evidence>
<gene>
    <name evidence="1" type="ORF">BSK47_29710</name>
</gene>
<accession>A0AB36J3I8</accession>
<dbReference type="EMBL" id="MPTO01000042">
    <property type="protein sequence ID" value="OME11086.1"/>
    <property type="molecule type" value="Genomic_DNA"/>
</dbReference>
<proteinExistence type="predicted"/>
<comment type="caution">
    <text evidence="1">The sequence shown here is derived from an EMBL/GenBank/DDBJ whole genome shotgun (WGS) entry which is preliminary data.</text>
</comment>
<reference evidence="1 2" key="1">
    <citation type="submission" date="2016-10" db="EMBL/GenBank/DDBJ databases">
        <title>Paenibacillus species isolates.</title>
        <authorList>
            <person name="Beno S.M."/>
        </authorList>
    </citation>
    <scope>NUCLEOTIDE SEQUENCE [LARGE SCALE GENOMIC DNA]</scope>
    <source>
        <strain evidence="1 2">FSL H7-0918</strain>
    </source>
</reference>
<protein>
    <submittedName>
        <fullName evidence="1">Uncharacterized protein</fullName>
    </submittedName>
</protein>
<evidence type="ECO:0000313" key="1">
    <source>
        <dbReference type="EMBL" id="OME11086.1"/>
    </source>
</evidence>
<dbReference type="Proteomes" id="UP000187323">
    <property type="component" value="Unassembled WGS sequence"/>
</dbReference>
<sequence>MLLKDGADLNKASDEIVYVLIRHGVMYSEVEQVLSDAKEKTFNSIILKESFDAAFEEGATWSPQEIDTLREVAQMKNNQSFITLTPTINIKMGVGDESKIKKAALIALENYARNLF</sequence>